<comment type="similarity">
    <text evidence="2 14">Belongs to the GHMP kinase family. Mevalonate kinase subfamily.</text>
</comment>
<feature type="domain" description="GHMP kinase N-terminal" evidence="15">
    <location>
        <begin position="80"/>
        <end position="159"/>
    </location>
</feature>
<evidence type="ECO:0000256" key="11">
    <source>
        <dbReference type="ARBA" id="ARBA00023098"/>
    </source>
</evidence>
<keyword evidence="6 14" id="KW-0808">Transferase</keyword>
<dbReference type="InterPro" id="IPR036554">
    <property type="entry name" value="GHMP_kinase_C_sf"/>
</dbReference>
<dbReference type="Gene3D" id="3.30.70.890">
    <property type="entry name" value="GHMP kinase, C-terminal domain"/>
    <property type="match status" value="1"/>
</dbReference>
<keyword evidence="4 14" id="KW-0963">Cytoplasm</keyword>
<dbReference type="PANTHER" id="PTHR43290">
    <property type="entry name" value="MEVALONATE KINASE"/>
    <property type="match status" value="1"/>
</dbReference>
<evidence type="ECO:0000313" key="17">
    <source>
        <dbReference type="EMBL" id="AFZ71262.1"/>
    </source>
</evidence>
<dbReference type="NCBIfam" id="TIGR00549">
    <property type="entry name" value="mevalon_kin"/>
    <property type="match status" value="1"/>
</dbReference>
<accession>L0ADQ1</accession>
<dbReference type="KEGG" id="clg:Calag_1564"/>
<evidence type="ECO:0000256" key="4">
    <source>
        <dbReference type="ARBA" id="ARBA00022490"/>
    </source>
</evidence>
<feature type="domain" description="GHMP kinase C-terminal" evidence="16">
    <location>
        <begin position="227"/>
        <end position="302"/>
    </location>
</feature>
<dbReference type="EC" id="2.7.1.36" evidence="3 14"/>
<keyword evidence="9 14" id="KW-0067">ATP-binding</keyword>
<evidence type="ECO:0000313" key="18">
    <source>
        <dbReference type="Proteomes" id="UP000010469"/>
    </source>
</evidence>
<evidence type="ECO:0000256" key="14">
    <source>
        <dbReference type="HAMAP-Rule" id="MF_00217"/>
    </source>
</evidence>
<dbReference type="PRINTS" id="PR00959">
    <property type="entry name" value="MEVGALKINASE"/>
</dbReference>
<evidence type="ECO:0000259" key="16">
    <source>
        <dbReference type="Pfam" id="PF08544"/>
    </source>
</evidence>
<proteinExistence type="inferred from homology"/>
<evidence type="ECO:0000256" key="12">
    <source>
        <dbReference type="ARBA" id="ARBA00023229"/>
    </source>
</evidence>
<feature type="binding site" evidence="14">
    <location>
        <begin position="100"/>
        <end position="110"/>
    </location>
    <ligand>
        <name>ATP</name>
        <dbReference type="ChEBI" id="CHEBI:30616"/>
    </ligand>
</feature>
<dbReference type="InterPro" id="IPR006204">
    <property type="entry name" value="GHMP_kinase_N_dom"/>
</dbReference>
<evidence type="ECO:0000256" key="13">
    <source>
        <dbReference type="ARBA" id="ARBA00029438"/>
    </source>
</evidence>
<dbReference type="PANTHER" id="PTHR43290:SF2">
    <property type="entry name" value="MEVALONATE KINASE"/>
    <property type="match status" value="1"/>
</dbReference>
<evidence type="ECO:0000256" key="5">
    <source>
        <dbReference type="ARBA" id="ARBA00022516"/>
    </source>
</evidence>
<keyword evidence="8 14" id="KW-0418">Kinase</keyword>
<comment type="catalytic activity">
    <reaction evidence="14">
        <text>(R)-mevalonate + ATP = (R)-5-phosphomevalonate + ADP + H(+)</text>
        <dbReference type="Rhea" id="RHEA:17065"/>
        <dbReference type="ChEBI" id="CHEBI:15378"/>
        <dbReference type="ChEBI" id="CHEBI:30616"/>
        <dbReference type="ChEBI" id="CHEBI:36464"/>
        <dbReference type="ChEBI" id="CHEBI:58146"/>
        <dbReference type="ChEBI" id="CHEBI:456216"/>
        <dbReference type="EC" id="2.7.1.36"/>
    </reaction>
</comment>
<dbReference type="OrthoDB" id="19001at2157"/>
<keyword evidence="5 14" id="KW-0444">Lipid biosynthesis</keyword>
<keyword evidence="12 14" id="KW-0414">Isoprene biosynthesis</keyword>
<comment type="cofactor">
    <cofactor evidence="14">
        <name>Mg(2+)</name>
        <dbReference type="ChEBI" id="CHEBI:18420"/>
    </cofactor>
</comment>
<dbReference type="GO" id="GO:0005829">
    <property type="term" value="C:cytosol"/>
    <property type="evidence" value="ECO:0007669"/>
    <property type="project" value="TreeGrafter"/>
</dbReference>
<dbReference type="GO" id="GO:0000287">
    <property type="term" value="F:magnesium ion binding"/>
    <property type="evidence" value="ECO:0007669"/>
    <property type="project" value="UniProtKB-UniRule"/>
</dbReference>
<dbReference type="GO" id="GO:0004496">
    <property type="term" value="F:mevalonate kinase activity"/>
    <property type="evidence" value="ECO:0007669"/>
    <property type="project" value="UniProtKB-UniRule"/>
</dbReference>
<evidence type="ECO:0000256" key="7">
    <source>
        <dbReference type="ARBA" id="ARBA00022741"/>
    </source>
</evidence>
<feature type="active site" description="Proton acceptor" evidence="14">
    <location>
        <position position="151"/>
    </location>
</feature>
<sequence length="323" mass="34581">MNKSIAISPGKVILFGEHFVVRGTKAIVAAIDLYAKAEIEESSWPSEIISEGTEIRGKITQELKVVGSKELEPFARILSVLKNWGFQIAGFKAKISSEIPMSAGLGSSAASAAAFSLSYANLLGYKLNDKELFTLSHEAEKITHGNPSGVDSAAVTYGGILVFKKDVGIISKLKSLFSDKYSLIIADTGIKRSTSVPVRDVLILSEKLWPAVSLIYDASDRIVDLANEAINNEDYETIGTLMNINQGLLNSMGVSSLELEELIYRSRLAGAIGAKLTGAGKGGSAIILAPSNKVDNILDRIKCCSKWASRIKISQEGARIISG</sequence>
<dbReference type="InterPro" id="IPR006205">
    <property type="entry name" value="Mev_gal_kin"/>
</dbReference>
<dbReference type="Pfam" id="PF08544">
    <property type="entry name" value="GHMP_kinases_C"/>
    <property type="match status" value="1"/>
</dbReference>
<keyword evidence="7 14" id="KW-0547">Nucleotide-binding</keyword>
<dbReference type="EMBL" id="CP003378">
    <property type="protein sequence ID" value="AFZ71262.1"/>
    <property type="molecule type" value="Genomic_DNA"/>
</dbReference>
<dbReference type="Gene3D" id="3.30.230.10">
    <property type="match status" value="1"/>
</dbReference>
<evidence type="ECO:0000256" key="8">
    <source>
        <dbReference type="ARBA" id="ARBA00022777"/>
    </source>
</evidence>
<dbReference type="FunCoup" id="L0ADQ1">
    <property type="interactions" value="104"/>
</dbReference>
<dbReference type="GO" id="GO:0019287">
    <property type="term" value="P:isopentenyl diphosphate biosynthetic process, mevalonate pathway"/>
    <property type="evidence" value="ECO:0007669"/>
    <property type="project" value="UniProtKB-UniRule"/>
</dbReference>
<evidence type="ECO:0000256" key="2">
    <source>
        <dbReference type="ARBA" id="ARBA00006495"/>
    </source>
</evidence>
<dbReference type="RefSeq" id="WP_015233159.1">
    <property type="nucleotide sequence ID" value="NC_019791.1"/>
</dbReference>
<dbReference type="SUPFAM" id="SSF54211">
    <property type="entry name" value="Ribosomal protein S5 domain 2-like"/>
    <property type="match status" value="1"/>
</dbReference>
<evidence type="ECO:0000256" key="3">
    <source>
        <dbReference type="ARBA" id="ARBA00012103"/>
    </source>
</evidence>
<gene>
    <name evidence="14" type="primary">mvk</name>
    <name evidence="17" type="ordered locus">Calag_1564</name>
</gene>
<dbReference type="PROSITE" id="PS00627">
    <property type="entry name" value="GHMP_KINASES_ATP"/>
    <property type="match status" value="1"/>
</dbReference>
<evidence type="ECO:0000256" key="9">
    <source>
        <dbReference type="ARBA" id="ARBA00022840"/>
    </source>
</evidence>
<dbReference type="eggNOG" id="arCOG01028">
    <property type="taxonomic scope" value="Archaea"/>
</dbReference>
<dbReference type="UniPathway" id="UPA00057">
    <property type="reaction ID" value="UER00098"/>
</dbReference>
<dbReference type="InParanoid" id="L0ADQ1"/>
<dbReference type="Pfam" id="PF00288">
    <property type="entry name" value="GHMP_kinases_N"/>
    <property type="match status" value="1"/>
</dbReference>
<dbReference type="STRING" id="1056495.Calag_1564"/>
<dbReference type="InterPro" id="IPR022937">
    <property type="entry name" value="Mevalonate_kinase_arc"/>
</dbReference>
<keyword evidence="11 14" id="KW-0443">Lipid metabolism</keyword>
<comment type="pathway">
    <text evidence="13 14">Isoprenoid biosynthesis; isopentenyl diphosphate biosynthesis via mevalonate pathway; isopentenyl diphosphate from (R)-mevalonate: step 1/3.</text>
</comment>
<name>L0ADQ1_CALLD</name>
<evidence type="ECO:0000259" key="15">
    <source>
        <dbReference type="Pfam" id="PF00288"/>
    </source>
</evidence>
<evidence type="ECO:0000256" key="1">
    <source>
        <dbReference type="ARBA" id="ARBA00004496"/>
    </source>
</evidence>
<dbReference type="InterPro" id="IPR014721">
    <property type="entry name" value="Ribsml_uS5_D2-typ_fold_subgr"/>
</dbReference>
<comment type="subcellular location">
    <subcellularLocation>
        <location evidence="1 14">Cytoplasm</location>
    </subcellularLocation>
</comment>
<dbReference type="GeneID" id="14212826"/>
<dbReference type="AlphaFoldDB" id="L0ADQ1"/>
<dbReference type="InterPro" id="IPR020568">
    <property type="entry name" value="Ribosomal_Su5_D2-typ_SF"/>
</dbReference>
<dbReference type="InterPro" id="IPR006203">
    <property type="entry name" value="GHMP_knse_ATP-bd_CS"/>
</dbReference>
<dbReference type="Proteomes" id="UP000010469">
    <property type="component" value="Chromosome"/>
</dbReference>
<comment type="function">
    <text evidence="14">Catalyzes the phosphorylation of (R)-mevalonate (MVA) to (R)-mevalonate 5-phosphate (MVAP). Functions in the mevalonate (MVA) pathway leading to isopentenyl diphosphate (IPP), a key precursor for the biosynthesis of isoprenoid compounds such as archaeal membrane lipids.</text>
</comment>
<evidence type="ECO:0000256" key="10">
    <source>
        <dbReference type="ARBA" id="ARBA00022842"/>
    </source>
</evidence>
<dbReference type="SUPFAM" id="SSF55060">
    <property type="entry name" value="GHMP Kinase, C-terminal domain"/>
    <property type="match status" value="1"/>
</dbReference>
<protein>
    <recommendedName>
        <fullName evidence="3 14">Mevalonate kinase</fullName>
        <shortName evidence="14">MK</shortName>
        <shortName evidence="14">MVK</shortName>
        <ecNumber evidence="3 14">2.7.1.36</ecNumber>
    </recommendedName>
</protein>
<dbReference type="HOGENOM" id="CLU_017814_0_0_2"/>
<dbReference type="InterPro" id="IPR013750">
    <property type="entry name" value="GHMP_kinase_C_dom"/>
</dbReference>
<comment type="subunit">
    <text evidence="14">Homodimer.</text>
</comment>
<keyword evidence="18" id="KW-1185">Reference proteome</keyword>
<dbReference type="HAMAP" id="MF_00217">
    <property type="entry name" value="Mevalonate_kinase"/>
    <property type="match status" value="1"/>
</dbReference>
<evidence type="ECO:0000256" key="6">
    <source>
        <dbReference type="ARBA" id="ARBA00022679"/>
    </source>
</evidence>
<reference evidence="18" key="1">
    <citation type="submission" date="2012-03" db="EMBL/GenBank/DDBJ databases">
        <title>Complete genome of Caldisphaera lagunensis DSM 15908.</title>
        <authorList>
            <person name="Lucas S."/>
            <person name="Copeland A."/>
            <person name="Lapidus A."/>
            <person name="Glavina del Rio T."/>
            <person name="Dalin E."/>
            <person name="Tice H."/>
            <person name="Bruce D."/>
            <person name="Goodwin L."/>
            <person name="Pitluck S."/>
            <person name="Peters L."/>
            <person name="Mikhailova N."/>
            <person name="Teshima H."/>
            <person name="Kyrpides N."/>
            <person name="Mavromatis K."/>
            <person name="Ivanova N."/>
            <person name="Brettin T."/>
            <person name="Detter J.C."/>
            <person name="Han C."/>
            <person name="Larimer F."/>
            <person name="Land M."/>
            <person name="Hauser L."/>
            <person name="Markowitz V."/>
            <person name="Cheng J.-F."/>
            <person name="Hugenholtz P."/>
            <person name="Woyke T."/>
            <person name="Wu D."/>
            <person name="Spring S."/>
            <person name="Schroeder M."/>
            <person name="Brambilla E."/>
            <person name="Klenk H.-P."/>
            <person name="Eisen J.A."/>
        </authorList>
    </citation>
    <scope>NUCLEOTIDE SEQUENCE [LARGE SCALE GENOMIC DNA]</scope>
    <source>
        <strain evidence="18">DSM 15908 / JCM 11604 / IC-154</strain>
    </source>
</reference>
<keyword evidence="10 14" id="KW-0460">Magnesium</keyword>
<dbReference type="GO" id="GO:0005524">
    <property type="term" value="F:ATP binding"/>
    <property type="evidence" value="ECO:0007669"/>
    <property type="project" value="UniProtKB-UniRule"/>
</dbReference>
<organism evidence="17 18">
    <name type="scientific">Caldisphaera lagunensis (strain DSM 15908 / JCM 11604 / ANMR 0165 / IC-154)</name>
    <dbReference type="NCBI Taxonomy" id="1056495"/>
    <lineage>
        <taxon>Archaea</taxon>
        <taxon>Thermoproteota</taxon>
        <taxon>Thermoprotei</taxon>
        <taxon>Acidilobales</taxon>
        <taxon>Caldisphaeraceae</taxon>
        <taxon>Caldisphaera</taxon>
    </lineage>
</organism>